<evidence type="ECO:0000256" key="1">
    <source>
        <dbReference type="ARBA" id="ARBA00004811"/>
    </source>
</evidence>
<keyword evidence="4" id="KW-0436">Ligase</keyword>
<keyword evidence="5 9" id="KW-0028">Amino-acid biosynthesis</keyword>
<gene>
    <name evidence="13" type="primary">aroA_3</name>
    <name evidence="9" type="synonym">aroA</name>
    <name evidence="13" type="ORF">GCM10009863_34770</name>
</gene>
<evidence type="ECO:0000256" key="8">
    <source>
        <dbReference type="ARBA" id="ARBA00044633"/>
    </source>
</evidence>
<feature type="binding site" evidence="9">
    <location>
        <position position="166"/>
    </location>
    <ligand>
        <name>phosphoenolpyruvate</name>
        <dbReference type="ChEBI" id="CHEBI:58702"/>
    </ligand>
</feature>
<dbReference type="InterPro" id="IPR036968">
    <property type="entry name" value="Enolpyruvate_Tfrase_sf"/>
</dbReference>
<feature type="binding site" evidence="9">
    <location>
        <position position="388"/>
    </location>
    <ligand>
        <name>phosphoenolpyruvate</name>
        <dbReference type="ChEBI" id="CHEBI:58702"/>
    </ligand>
</feature>
<dbReference type="Gene3D" id="3.65.10.10">
    <property type="entry name" value="Enolpyruvate transferase domain"/>
    <property type="match status" value="2"/>
</dbReference>
<dbReference type="PROSITE" id="PS00455">
    <property type="entry name" value="AMP_BINDING"/>
    <property type="match status" value="1"/>
</dbReference>
<keyword evidence="7 9" id="KW-0057">Aromatic amino acid biosynthesis</keyword>
<sequence>MHLLVSGIQHRVTGEVLVPNSKYHAHRALILASLADGESRVHGLSDARHVAYTVRLLRGLGVRITRAGDTFVVRGLGGRYRPGRAGVSAGSSGTTLYFMAGLACLSDREVSITGQRYFSRRPMGPLLRGLEQLGVAVEAAGDRPPVHVRPGRPTGGRVVMPGTLSQWISGLLLLAPFATGPTVIEVSGELNERTYLELTVAMMRRFGLEVAVSSDWRRFAVAPDQRARPTELTLPPDIGSAAFGIAAAALHPSDVLLRGLTRLEGGPADHPEFHFLDVVRGMGVPAEQDEAARGVRIRQDAPLLKAVDVDCREVPDMLPVLAVLGTFAHGESVFRNVAHTRLKESDRASAVLQLNAMGGDLALTGDLLRVNGVEGLTGARLSTYNDHRILMSLAVAASRARGRSALTFPHAYRISYPDFLSTMNAIGIPMTVEEGSARPARGIRRAPVRRARPEAGRPEAMARTTLPQWLARHAASRPGAPAVVDVTEDGPHVITWRELAERVERVAALLLRLGVRPREHVAYQLPNRTEFVVLSLAVLRIGAVCAPVMPFFRERELGFVLRRSAARVLVAMDGHRSRRPAEEALALAARQAPDTGPGPGPLRHLVVLARSGGTARLPRTSAGGVTVHDWRAALAATEVDRAALDAIRPTAGTAAQLLFTSGTTGEPKGVTQTSATLVSAVAMEAGQLGLGDRDSIWVPSPLAHQTGFLYGMVLALVLGAPQILQAEWNAERALASLNDHRATFVQAATPFLSDLVTAVEAGGEVPRHLRIFVATGATVPRALAERADRVLGAKVCGAFGTTETCLGALSAPGDAPARRWGTDGRALDGVRLRVTDDRGHVLPAGIEGNFELSSPTVFDGYLGRPDLTAEAFTPDGWYRTGDLAVIDASGFVRITGRVKDVINRGGEKIPVAEVEQLLFAHPRVADVAIVAMPDDRLGERACAFVVTRDGAPLSFAGLRGYLDAHQVAKQYWPERLEHLPALPRNPAGKVQKFLLRARARELRPHDEDAG</sequence>
<evidence type="ECO:0000256" key="4">
    <source>
        <dbReference type="ARBA" id="ARBA00022598"/>
    </source>
</evidence>
<comment type="similarity">
    <text evidence="3 9">Belongs to the EPSP synthase family.</text>
</comment>
<proteinExistence type="inferred from homology"/>
<feature type="binding site" evidence="9">
    <location>
        <position position="316"/>
    </location>
    <ligand>
        <name>3-phosphoshikimate</name>
        <dbReference type="ChEBI" id="CHEBI:145989"/>
    </ligand>
</feature>
<comment type="caution">
    <text evidence="13">The sequence shown here is derived from an EMBL/GenBank/DDBJ whole genome shotgun (WGS) entry which is preliminary data.</text>
</comment>
<evidence type="ECO:0000259" key="11">
    <source>
        <dbReference type="Pfam" id="PF00501"/>
    </source>
</evidence>
<dbReference type="InterPro" id="IPR042099">
    <property type="entry name" value="ANL_N_sf"/>
</dbReference>
<dbReference type="InterPro" id="IPR000873">
    <property type="entry name" value="AMP-dep_synth/lig_dom"/>
</dbReference>
<comment type="subunit">
    <text evidence="9">Monomer.</text>
</comment>
<dbReference type="Pfam" id="PF13193">
    <property type="entry name" value="AMP-binding_C"/>
    <property type="match status" value="1"/>
</dbReference>
<name>A0ABP6CF85_9ACTN</name>
<evidence type="ECO:0000256" key="2">
    <source>
        <dbReference type="ARBA" id="ARBA00006432"/>
    </source>
</evidence>
<dbReference type="Gene3D" id="3.40.50.12780">
    <property type="entry name" value="N-terminal domain of ligase-like"/>
    <property type="match status" value="1"/>
</dbReference>
<comment type="function">
    <text evidence="9">Catalyzes the transfer of the enolpyruvyl moiety of phosphoenolpyruvate (PEP) to the 5-hydroxyl of shikimate-3-phosphate (S3P) to produce enolpyruvyl shikimate-3-phosphate and inorganic phosphate.</text>
</comment>
<dbReference type="InterPro" id="IPR006264">
    <property type="entry name" value="EPSP_synthase"/>
</dbReference>
<accession>A0ABP6CF85</accession>
<dbReference type="Gene3D" id="3.30.300.30">
    <property type="match status" value="1"/>
</dbReference>
<dbReference type="InterPro" id="IPR001986">
    <property type="entry name" value="Enolpyruvate_Tfrase_dom"/>
</dbReference>
<evidence type="ECO:0000256" key="5">
    <source>
        <dbReference type="ARBA" id="ARBA00022605"/>
    </source>
</evidence>
<comment type="catalytic activity">
    <reaction evidence="8">
        <text>3-phosphoshikimate + phosphoenolpyruvate = 5-O-(1-carboxyvinyl)-3-phosphoshikimate + phosphate</text>
        <dbReference type="Rhea" id="RHEA:21256"/>
        <dbReference type="ChEBI" id="CHEBI:43474"/>
        <dbReference type="ChEBI" id="CHEBI:57701"/>
        <dbReference type="ChEBI" id="CHEBI:58702"/>
        <dbReference type="ChEBI" id="CHEBI:145989"/>
        <dbReference type="EC" id="2.5.1.19"/>
    </reaction>
    <physiologicalReaction direction="left-to-right" evidence="8">
        <dbReference type="Rhea" id="RHEA:21257"/>
    </physiologicalReaction>
</comment>
<dbReference type="PANTHER" id="PTHR43201">
    <property type="entry name" value="ACYL-COA SYNTHETASE"/>
    <property type="match status" value="1"/>
</dbReference>
<dbReference type="EMBL" id="BAAARJ010000010">
    <property type="protein sequence ID" value="GAA2617841.1"/>
    <property type="molecule type" value="Genomic_DNA"/>
</dbReference>
<dbReference type="EC" id="2.5.1.19" evidence="9"/>
<protein>
    <recommendedName>
        <fullName evidence="9">3-phosphoshikimate 1-carboxyvinyltransferase</fullName>
        <ecNumber evidence="9">2.5.1.19</ecNumber>
    </recommendedName>
    <alternativeName>
        <fullName evidence="9">5-enolpyruvylshikimate-3-phosphate synthase</fullName>
        <shortName evidence="9">EPSP synthase</shortName>
        <shortName evidence="9">EPSPS</shortName>
    </alternativeName>
</protein>
<feature type="binding site" evidence="9">
    <location>
        <position position="165"/>
    </location>
    <ligand>
        <name>3-phosphoshikimate</name>
        <dbReference type="ChEBI" id="CHEBI:145989"/>
    </ligand>
</feature>
<dbReference type="SUPFAM" id="SSF55205">
    <property type="entry name" value="EPT/RTPC-like"/>
    <property type="match status" value="1"/>
</dbReference>
<evidence type="ECO:0000259" key="10">
    <source>
        <dbReference type="Pfam" id="PF00275"/>
    </source>
</evidence>
<dbReference type="InterPro" id="IPR020845">
    <property type="entry name" value="AMP-binding_CS"/>
</dbReference>
<evidence type="ECO:0000256" key="6">
    <source>
        <dbReference type="ARBA" id="ARBA00022679"/>
    </source>
</evidence>
<evidence type="ECO:0000256" key="3">
    <source>
        <dbReference type="ARBA" id="ARBA00009948"/>
    </source>
</evidence>
<dbReference type="NCBIfam" id="TIGR01356">
    <property type="entry name" value="aroA"/>
    <property type="match status" value="1"/>
</dbReference>
<feature type="binding site" evidence="9">
    <location>
        <position position="22"/>
    </location>
    <ligand>
        <name>3-phosphoshikimate</name>
        <dbReference type="ChEBI" id="CHEBI:145989"/>
    </ligand>
</feature>
<evidence type="ECO:0000256" key="7">
    <source>
        <dbReference type="ARBA" id="ARBA00023141"/>
    </source>
</evidence>
<evidence type="ECO:0000259" key="12">
    <source>
        <dbReference type="Pfam" id="PF13193"/>
    </source>
</evidence>
<dbReference type="SUPFAM" id="SSF56801">
    <property type="entry name" value="Acetyl-CoA synthetase-like"/>
    <property type="match status" value="1"/>
</dbReference>
<feature type="domain" description="AMP-binding enzyme C-terminal" evidence="12">
    <location>
        <begin position="913"/>
        <end position="989"/>
    </location>
</feature>
<feature type="binding site" evidence="9">
    <location>
        <position position="93"/>
    </location>
    <ligand>
        <name>phosphoenolpyruvate</name>
        <dbReference type="ChEBI" id="CHEBI:58702"/>
    </ligand>
</feature>
<keyword evidence="6 9" id="KW-0808">Transferase</keyword>
<feature type="binding site" evidence="9">
    <location>
        <position position="22"/>
    </location>
    <ligand>
        <name>phosphoenolpyruvate</name>
        <dbReference type="ChEBI" id="CHEBI:58702"/>
    </ligand>
</feature>
<dbReference type="InterPro" id="IPR045851">
    <property type="entry name" value="AMP-bd_C_sf"/>
</dbReference>
<feature type="domain" description="AMP-dependent synthetase/ligase" evidence="11">
    <location>
        <begin position="471"/>
        <end position="862"/>
    </location>
</feature>
<organism evidence="13 14">
    <name type="scientific">Streptomyces axinellae</name>
    <dbReference type="NCBI Taxonomy" id="552788"/>
    <lineage>
        <taxon>Bacteria</taxon>
        <taxon>Bacillati</taxon>
        <taxon>Actinomycetota</taxon>
        <taxon>Actinomycetes</taxon>
        <taxon>Kitasatosporales</taxon>
        <taxon>Streptomycetaceae</taxon>
        <taxon>Streptomyces</taxon>
    </lineage>
</organism>
<dbReference type="HAMAP" id="MF_00210">
    <property type="entry name" value="EPSP_synth"/>
    <property type="match status" value="1"/>
</dbReference>
<feature type="binding site" evidence="9">
    <location>
        <position position="347"/>
    </location>
    <ligand>
        <name>phosphoenolpyruvate</name>
        <dbReference type="ChEBI" id="CHEBI:58702"/>
    </ligand>
</feature>
<feature type="binding site" evidence="9">
    <location>
        <position position="166"/>
    </location>
    <ligand>
        <name>3-phosphoshikimate</name>
        <dbReference type="ChEBI" id="CHEBI:145989"/>
    </ligand>
</feature>
<comment type="caution">
    <text evidence="9">Lacks conserved residue(s) required for the propagation of feature annotation.</text>
</comment>
<keyword evidence="9" id="KW-0963">Cytoplasm</keyword>
<dbReference type="CDD" id="cd01556">
    <property type="entry name" value="EPSP_synthase"/>
    <property type="match status" value="1"/>
</dbReference>
<feature type="active site" description="Proton acceptor" evidence="9">
    <location>
        <position position="316"/>
    </location>
</feature>
<dbReference type="InterPro" id="IPR025110">
    <property type="entry name" value="AMP-bd_C"/>
</dbReference>
<dbReference type="PANTHER" id="PTHR43201:SF5">
    <property type="entry name" value="MEDIUM-CHAIN ACYL-COA LIGASE ACSF2, MITOCHONDRIAL"/>
    <property type="match status" value="1"/>
</dbReference>
<evidence type="ECO:0000313" key="14">
    <source>
        <dbReference type="Proteomes" id="UP001501447"/>
    </source>
</evidence>
<dbReference type="InterPro" id="IPR013792">
    <property type="entry name" value="RNA3'P_cycl/enolpyr_Trfase_a/b"/>
</dbReference>
<keyword evidence="14" id="KW-1185">Reference proteome</keyword>
<dbReference type="Pfam" id="PF00501">
    <property type="entry name" value="AMP-binding"/>
    <property type="match status" value="1"/>
</dbReference>
<dbReference type="Proteomes" id="UP001501447">
    <property type="component" value="Unassembled WGS sequence"/>
</dbReference>
<feature type="binding site" evidence="9">
    <location>
        <position position="343"/>
    </location>
    <ligand>
        <name>3-phosphoshikimate</name>
        <dbReference type="ChEBI" id="CHEBI:145989"/>
    </ligand>
</feature>
<comment type="subcellular location">
    <subcellularLocation>
        <location evidence="9">Cytoplasm</location>
    </subcellularLocation>
</comment>
<feature type="binding site" evidence="9">
    <location>
        <position position="121"/>
    </location>
    <ligand>
        <name>phosphoenolpyruvate</name>
        <dbReference type="ChEBI" id="CHEBI:58702"/>
    </ligand>
</feature>
<reference evidence="14" key="1">
    <citation type="journal article" date="2019" name="Int. J. Syst. Evol. Microbiol.">
        <title>The Global Catalogue of Microorganisms (GCM) 10K type strain sequencing project: providing services to taxonomists for standard genome sequencing and annotation.</title>
        <authorList>
            <consortium name="The Broad Institute Genomics Platform"/>
            <consortium name="The Broad Institute Genome Sequencing Center for Infectious Disease"/>
            <person name="Wu L."/>
            <person name="Ma J."/>
        </authorList>
    </citation>
    <scope>NUCLEOTIDE SEQUENCE [LARGE SCALE GENOMIC DNA]</scope>
    <source>
        <strain evidence="14">JCM 16373</strain>
    </source>
</reference>
<dbReference type="RefSeq" id="WP_344566934.1">
    <property type="nucleotide sequence ID" value="NZ_BAAARJ010000010.1"/>
</dbReference>
<comment type="similarity">
    <text evidence="2">Belongs to the ATP-dependent AMP-binding enzyme family.</text>
</comment>
<evidence type="ECO:0000313" key="13">
    <source>
        <dbReference type="EMBL" id="GAA2617841.1"/>
    </source>
</evidence>
<feature type="binding site" evidence="9">
    <location>
        <position position="27"/>
    </location>
    <ligand>
        <name>3-phosphoshikimate</name>
        <dbReference type="ChEBI" id="CHEBI:145989"/>
    </ligand>
</feature>
<comment type="pathway">
    <text evidence="1 9">Metabolic intermediate biosynthesis; chorismate biosynthesis; chorismate from D-erythrose 4-phosphate and phosphoenolpyruvate: step 6/7.</text>
</comment>
<evidence type="ECO:0000256" key="9">
    <source>
        <dbReference type="HAMAP-Rule" id="MF_00210"/>
    </source>
</evidence>
<feature type="domain" description="Enolpyruvate transferase" evidence="10">
    <location>
        <begin position="9"/>
        <end position="422"/>
    </location>
</feature>
<dbReference type="Pfam" id="PF00275">
    <property type="entry name" value="EPSP_synthase"/>
    <property type="match status" value="1"/>
</dbReference>